<comment type="similarity">
    <text evidence="1">Belongs to the transcriptional regulator TrmB family.</text>
</comment>
<dbReference type="InterPro" id="IPR021586">
    <property type="entry name" value="Tscrpt_reg_TrmB_C"/>
</dbReference>
<dbReference type="Pfam" id="PF11495">
    <property type="entry name" value="Regulator_TrmB"/>
    <property type="match status" value="1"/>
</dbReference>
<feature type="domain" description="Transcription regulator TrmB N-terminal" evidence="2">
    <location>
        <begin position="9"/>
        <end position="76"/>
    </location>
</feature>
<dbReference type="SUPFAM" id="SSF56024">
    <property type="entry name" value="Phospholipase D/nuclease"/>
    <property type="match status" value="1"/>
</dbReference>
<dbReference type="InterPro" id="IPR036390">
    <property type="entry name" value="WH_DNA-bd_sf"/>
</dbReference>
<comment type="caution">
    <text evidence="4">The sequence shown here is derived from an EMBL/GenBank/DDBJ whole genome shotgun (WGS) entry which is preliminary data.</text>
</comment>
<evidence type="ECO:0000313" key="4">
    <source>
        <dbReference type="EMBL" id="MBX0321827.1"/>
    </source>
</evidence>
<proteinExistence type="inferred from homology"/>
<dbReference type="Gene3D" id="2.30.30.690">
    <property type="match status" value="1"/>
</dbReference>
<dbReference type="RefSeq" id="WP_220616828.1">
    <property type="nucleotide sequence ID" value="NZ_RKLR01000001.1"/>
</dbReference>
<dbReference type="Proteomes" id="UP001430377">
    <property type="component" value="Unassembled WGS sequence"/>
</dbReference>
<evidence type="ECO:0000256" key="1">
    <source>
        <dbReference type="ARBA" id="ARBA00007287"/>
    </source>
</evidence>
<dbReference type="Gene3D" id="1.10.10.10">
    <property type="entry name" value="Winged helix-like DNA-binding domain superfamily/Winged helix DNA-binding domain"/>
    <property type="match status" value="1"/>
</dbReference>
<dbReference type="Pfam" id="PF01978">
    <property type="entry name" value="TrmB"/>
    <property type="match status" value="1"/>
</dbReference>
<evidence type="ECO:0000259" key="2">
    <source>
        <dbReference type="Pfam" id="PF01978"/>
    </source>
</evidence>
<evidence type="ECO:0000259" key="3">
    <source>
        <dbReference type="Pfam" id="PF11495"/>
    </source>
</evidence>
<evidence type="ECO:0000313" key="5">
    <source>
        <dbReference type="Proteomes" id="UP001430377"/>
    </source>
</evidence>
<dbReference type="PANTHER" id="PTHR34293:SF1">
    <property type="entry name" value="HTH-TYPE TRANSCRIPTIONAL REGULATOR TRMBL2"/>
    <property type="match status" value="1"/>
</dbReference>
<dbReference type="SUPFAM" id="SSF159071">
    <property type="entry name" value="TrmB C-terminal domain-like"/>
    <property type="match status" value="1"/>
</dbReference>
<gene>
    <name evidence="4" type="ORF">EGH21_02155</name>
</gene>
<dbReference type="InterPro" id="IPR036388">
    <property type="entry name" value="WH-like_DNA-bd_sf"/>
</dbReference>
<dbReference type="PANTHER" id="PTHR34293">
    <property type="entry name" value="HTH-TYPE TRANSCRIPTIONAL REGULATOR TRMBL2"/>
    <property type="match status" value="1"/>
</dbReference>
<reference evidence="4 5" key="1">
    <citation type="submission" date="2021-06" db="EMBL/GenBank/DDBJ databases">
        <title>Halomicroarcula sp. a new haloarchaeum isolated from saline soil.</title>
        <authorList>
            <person name="Duran-Viseras A."/>
            <person name="Sanchez-Porro C."/>
            <person name="Ventosa A."/>
        </authorList>
    </citation>
    <scope>NUCLEOTIDE SEQUENCE [LARGE SCALE GENOMIC DNA]</scope>
    <source>
        <strain evidence="4 5">F13</strain>
    </source>
</reference>
<accession>A0AAW4PL82</accession>
<dbReference type="AlphaFoldDB" id="A0AAW4PL82"/>
<organism evidence="4 5">
    <name type="scientific">Haloarcula rubra</name>
    <dbReference type="NCBI Taxonomy" id="2487747"/>
    <lineage>
        <taxon>Archaea</taxon>
        <taxon>Methanobacteriati</taxon>
        <taxon>Methanobacteriota</taxon>
        <taxon>Stenosarchaea group</taxon>
        <taxon>Halobacteria</taxon>
        <taxon>Halobacteriales</taxon>
        <taxon>Haloarculaceae</taxon>
        <taxon>Haloarcula</taxon>
    </lineage>
</organism>
<dbReference type="SUPFAM" id="SSF46785">
    <property type="entry name" value="Winged helix' DNA-binding domain"/>
    <property type="match status" value="1"/>
</dbReference>
<feature type="domain" description="Transcription regulator TrmB C-terminal" evidence="3">
    <location>
        <begin position="116"/>
        <end position="346"/>
    </location>
</feature>
<name>A0AAW4PL82_9EURY</name>
<dbReference type="InterPro" id="IPR051797">
    <property type="entry name" value="TrmB-like"/>
</dbReference>
<dbReference type="InterPro" id="IPR002831">
    <property type="entry name" value="Tscrpt_reg_TrmB_N"/>
</dbReference>
<keyword evidence="5" id="KW-1185">Reference proteome</keyword>
<dbReference type="EMBL" id="RKLR01000001">
    <property type="protein sequence ID" value="MBX0321827.1"/>
    <property type="molecule type" value="Genomic_DNA"/>
</dbReference>
<protein>
    <submittedName>
        <fullName evidence="4">TrmB family transcriptional regulator</fullName>
    </submittedName>
</protein>
<sequence length="349" mass="38227">MADDLVDTLQRIGLNEYQSRAYVAAVRIGATQLPTLADEADVPQQRIYDVVEDLESLGLVEVHEGGRAKQAVPVPPDVAMTDLKERQLAEVESDFDSATDDLNRLFSEVETATGFVTLVNRAQAIRRHVQRAIDAAEWWLFLSVPLAWYRDLEDDIRAAVDRGVTVRLLLVSDDEDAVAARTFPTAVAVRRRPGADTLVAADRAYGVFRALGSPSVTRPGLVTSDENIVEMFHRYSEQFWLAAHVVQTDSSPPRRFLNPWQVIQTTSDSTVGHTAVVEGHETATGRFDTWEGRIVDAVCDPPITSEQAGYVPRIAGLELATDTGHVSVGGWDATIEDVAAHGIEISNLG</sequence>